<evidence type="ECO:0000256" key="5">
    <source>
        <dbReference type="ARBA" id="ARBA00022982"/>
    </source>
</evidence>
<keyword evidence="3" id="KW-0679">Respiratory chain</keyword>
<evidence type="ECO:0000256" key="4">
    <source>
        <dbReference type="ARBA" id="ARBA00022792"/>
    </source>
</evidence>
<evidence type="ECO:0000256" key="1">
    <source>
        <dbReference type="ARBA" id="ARBA00004443"/>
    </source>
</evidence>
<dbReference type="OrthoDB" id="10252718at2759"/>
<dbReference type="InParanoid" id="A0A316VLV8"/>
<evidence type="ECO:0000313" key="9">
    <source>
        <dbReference type="Proteomes" id="UP000245771"/>
    </source>
</evidence>
<gene>
    <name evidence="8" type="ORF">FA14DRAFT_176676</name>
</gene>
<evidence type="ECO:0000256" key="3">
    <source>
        <dbReference type="ARBA" id="ARBA00022660"/>
    </source>
</evidence>
<keyword evidence="8" id="KW-0830">Ubiquinone</keyword>
<protein>
    <submittedName>
        <fullName evidence="8">Putative NADH-ubiquinone oxidoreductase 12 kDa subunit</fullName>
    </submittedName>
</protein>
<evidence type="ECO:0000256" key="6">
    <source>
        <dbReference type="ARBA" id="ARBA00023128"/>
    </source>
</evidence>
<dbReference type="RefSeq" id="XP_025357685.1">
    <property type="nucleotide sequence ID" value="XM_025500686.1"/>
</dbReference>
<sequence>MSKLPSTEELQATLKDRDHQIREQWIKVYEARLVREELTKCHRAEGVNHYEACHDLVQHYLELLKDAKVKGWRQIDRE</sequence>
<keyword evidence="7" id="KW-0472">Membrane</keyword>
<dbReference type="InterPro" id="IPR039993">
    <property type="entry name" value="NDUFB10"/>
</dbReference>
<dbReference type="AlphaFoldDB" id="A0A316VLV8"/>
<organism evidence="8 9">
    <name type="scientific">Meira miltonrushii</name>
    <dbReference type="NCBI Taxonomy" id="1280837"/>
    <lineage>
        <taxon>Eukaryota</taxon>
        <taxon>Fungi</taxon>
        <taxon>Dikarya</taxon>
        <taxon>Basidiomycota</taxon>
        <taxon>Ustilaginomycotina</taxon>
        <taxon>Exobasidiomycetes</taxon>
        <taxon>Exobasidiales</taxon>
        <taxon>Brachybasidiaceae</taxon>
        <taxon>Meira</taxon>
    </lineage>
</organism>
<reference evidence="8 9" key="1">
    <citation type="journal article" date="2018" name="Mol. Biol. Evol.">
        <title>Broad Genomic Sampling Reveals a Smut Pathogenic Ancestry of the Fungal Clade Ustilaginomycotina.</title>
        <authorList>
            <person name="Kijpornyongpan T."/>
            <person name="Mondo S.J."/>
            <person name="Barry K."/>
            <person name="Sandor L."/>
            <person name="Lee J."/>
            <person name="Lipzen A."/>
            <person name="Pangilinan J."/>
            <person name="LaButti K."/>
            <person name="Hainaut M."/>
            <person name="Henrissat B."/>
            <person name="Grigoriev I.V."/>
            <person name="Spatafora J.W."/>
            <person name="Aime M.C."/>
        </authorList>
    </citation>
    <scope>NUCLEOTIDE SEQUENCE [LARGE SCALE GENOMIC DNA]</scope>
    <source>
        <strain evidence="8 9">MCA 3882</strain>
    </source>
</reference>
<keyword evidence="2" id="KW-0813">Transport</keyword>
<dbReference type="EMBL" id="KZ819602">
    <property type="protein sequence ID" value="PWN37383.1"/>
    <property type="molecule type" value="Genomic_DNA"/>
</dbReference>
<dbReference type="STRING" id="1280837.A0A316VLV8"/>
<keyword evidence="4" id="KW-0999">Mitochondrion inner membrane</keyword>
<evidence type="ECO:0000256" key="2">
    <source>
        <dbReference type="ARBA" id="ARBA00022448"/>
    </source>
</evidence>
<dbReference type="GeneID" id="37022467"/>
<dbReference type="PANTHER" id="PTHR13094:SF1">
    <property type="entry name" value="NADH DEHYDROGENASE [UBIQUINONE] 1 BETA SUBCOMPLEX SUBUNIT 10"/>
    <property type="match status" value="1"/>
</dbReference>
<proteinExistence type="predicted"/>
<comment type="subcellular location">
    <subcellularLocation>
        <location evidence="1">Mitochondrion inner membrane</location>
        <topology evidence="1">Peripheral membrane protein</topology>
        <orientation evidence="1">Matrix side</orientation>
    </subcellularLocation>
</comment>
<evidence type="ECO:0000256" key="7">
    <source>
        <dbReference type="ARBA" id="ARBA00023136"/>
    </source>
</evidence>
<evidence type="ECO:0000313" key="8">
    <source>
        <dbReference type="EMBL" id="PWN37383.1"/>
    </source>
</evidence>
<dbReference type="PANTHER" id="PTHR13094">
    <property type="entry name" value="NADH-UBIQUINONE OXIDOREDUCTASE PDSW SUBUNIT"/>
    <property type="match status" value="1"/>
</dbReference>
<name>A0A316VLV8_9BASI</name>
<keyword evidence="9" id="KW-1185">Reference proteome</keyword>
<dbReference type="Proteomes" id="UP000245771">
    <property type="component" value="Unassembled WGS sequence"/>
</dbReference>
<dbReference type="GO" id="GO:0005743">
    <property type="term" value="C:mitochondrial inner membrane"/>
    <property type="evidence" value="ECO:0007669"/>
    <property type="project" value="UniProtKB-SubCell"/>
</dbReference>
<accession>A0A316VLV8</accession>
<keyword evidence="6" id="KW-0496">Mitochondrion</keyword>
<keyword evidence="5" id="KW-0249">Electron transport</keyword>